<feature type="transmembrane region" description="Helical" evidence="1">
    <location>
        <begin position="12"/>
        <end position="35"/>
    </location>
</feature>
<dbReference type="Proteomes" id="UP000249688">
    <property type="component" value="Unassembled WGS sequence"/>
</dbReference>
<dbReference type="EMBL" id="QKYU01000006">
    <property type="protein sequence ID" value="PZW48155.1"/>
    <property type="molecule type" value="Genomic_DNA"/>
</dbReference>
<organism evidence="2 3">
    <name type="scientific">Humitalea rosea</name>
    <dbReference type="NCBI Taxonomy" id="990373"/>
    <lineage>
        <taxon>Bacteria</taxon>
        <taxon>Pseudomonadati</taxon>
        <taxon>Pseudomonadota</taxon>
        <taxon>Alphaproteobacteria</taxon>
        <taxon>Acetobacterales</taxon>
        <taxon>Roseomonadaceae</taxon>
        <taxon>Humitalea</taxon>
    </lineage>
</organism>
<gene>
    <name evidence="2" type="ORF">C8P66_106159</name>
</gene>
<evidence type="ECO:0000256" key="1">
    <source>
        <dbReference type="SAM" id="Phobius"/>
    </source>
</evidence>
<dbReference type="Pfam" id="PF14248">
    <property type="entry name" value="DUF4345"/>
    <property type="match status" value="1"/>
</dbReference>
<evidence type="ECO:0000313" key="2">
    <source>
        <dbReference type="EMBL" id="PZW48155.1"/>
    </source>
</evidence>
<keyword evidence="1" id="KW-1133">Transmembrane helix</keyword>
<keyword evidence="3" id="KW-1185">Reference proteome</keyword>
<reference evidence="2 3" key="1">
    <citation type="submission" date="2018-06" db="EMBL/GenBank/DDBJ databases">
        <title>Genomic Encyclopedia of Archaeal and Bacterial Type Strains, Phase II (KMG-II): from individual species to whole genera.</title>
        <authorList>
            <person name="Goeker M."/>
        </authorList>
    </citation>
    <scope>NUCLEOTIDE SEQUENCE [LARGE SCALE GENOMIC DNA]</scope>
    <source>
        <strain evidence="2 3">DSM 24525</strain>
    </source>
</reference>
<dbReference type="OrthoDB" id="7619515at2"/>
<sequence>MRTQSLNRLRLAIQLAGIVPVSAGLAGVLTGFGVLNETMSGAADSHMRYLSGLLLGIGLGVWWCQAALERRGMVFDALCVVVIIGGLGRLFGVALNGPPPLTHVLALGMELGVTPALWLWRHHLLGRGLL</sequence>
<proteinExistence type="predicted"/>
<evidence type="ECO:0000313" key="3">
    <source>
        <dbReference type="Proteomes" id="UP000249688"/>
    </source>
</evidence>
<protein>
    <submittedName>
        <fullName evidence="2">Uncharacterized protein DUF4345</fullName>
    </submittedName>
</protein>
<comment type="caution">
    <text evidence="2">The sequence shown here is derived from an EMBL/GenBank/DDBJ whole genome shotgun (WGS) entry which is preliminary data.</text>
</comment>
<keyword evidence="1" id="KW-0472">Membrane</keyword>
<keyword evidence="1" id="KW-0812">Transmembrane</keyword>
<dbReference type="InterPro" id="IPR025597">
    <property type="entry name" value="DUF4345"/>
</dbReference>
<name>A0A2W7IMU1_9PROT</name>
<feature type="transmembrane region" description="Helical" evidence="1">
    <location>
        <begin position="75"/>
        <end position="95"/>
    </location>
</feature>
<dbReference type="AlphaFoldDB" id="A0A2W7IMU1"/>
<dbReference type="RefSeq" id="WP_111397552.1">
    <property type="nucleotide sequence ID" value="NZ_QKYU01000006.1"/>
</dbReference>
<feature type="transmembrane region" description="Helical" evidence="1">
    <location>
        <begin position="101"/>
        <end position="120"/>
    </location>
</feature>
<feature type="transmembrane region" description="Helical" evidence="1">
    <location>
        <begin position="47"/>
        <end position="68"/>
    </location>
</feature>
<accession>A0A2W7IMU1</accession>